<sequence length="81" mass="9169">MGKFHRQRRIHISAKRNRNCFVAPGPGDWRQREAFTQRLGDEWLNSVSAALLFVPSAIVPISDGPEAEPGPEFGLEIRRPM</sequence>
<dbReference type="Proteomes" id="UP001152604">
    <property type="component" value="Unassembled WGS sequence"/>
</dbReference>
<reference evidence="1" key="1">
    <citation type="submission" date="2022-03" db="EMBL/GenBank/DDBJ databases">
        <authorList>
            <person name="Brunel B."/>
        </authorList>
    </citation>
    <scope>NUCLEOTIDE SEQUENCE</scope>
    <source>
        <strain evidence="1">STM4922sample</strain>
    </source>
</reference>
<evidence type="ECO:0000313" key="2">
    <source>
        <dbReference type="Proteomes" id="UP001152604"/>
    </source>
</evidence>
<proteinExistence type="predicted"/>
<name>A0ABN8JEZ3_9HYPH</name>
<comment type="caution">
    <text evidence="1">The sequence shown here is derived from an EMBL/GenBank/DDBJ whole genome shotgun (WGS) entry which is preliminary data.</text>
</comment>
<keyword evidence="2" id="KW-1185">Reference proteome</keyword>
<gene>
    <name evidence="1" type="ORF">MES4922_160019</name>
</gene>
<accession>A0ABN8JEZ3</accession>
<evidence type="ECO:0000313" key="1">
    <source>
        <dbReference type="EMBL" id="CAH2396082.1"/>
    </source>
</evidence>
<organism evidence="1 2">
    <name type="scientific">Mesorhizobium ventifaucium</name>
    <dbReference type="NCBI Taxonomy" id="666020"/>
    <lineage>
        <taxon>Bacteria</taxon>
        <taxon>Pseudomonadati</taxon>
        <taxon>Pseudomonadota</taxon>
        <taxon>Alphaproteobacteria</taxon>
        <taxon>Hyphomicrobiales</taxon>
        <taxon>Phyllobacteriaceae</taxon>
        <taxon>Mesorhizobium</taxon>
    </lineage>
</organism>
<dbReference type="EMBL" id="CAKXZS010000008">
    <property type="protein sequence ID" value="CAH2396082.1"/>
    <property type="molecule type" value="Genomic_DNA"/>
</dbReference>
<protein>
    <submittedName>
        <fullName evidence="1">Uncharacterized protein</fullName>
    </submittedName>
</protein>